<feature type="binding site" evidence="12">
    <location>
        <position position="89"/>
    </location>
    <ligand>
        <name>Fe(2+)</name>
        <dbReference type="ChEBI" id="CHEBI:29033"/>
        <note>for iron-dependent acireductone dioxygenase activity</note>
    </ligand>
</feature>
<feature type="binding site" evidence="12">
    <location>
        <position position="91"/>
    </location>
    <ligand>
        <name>Fe(2+)</name>
        <dbReference type="ChEBI" id="CHEBI:29033"/>
        <note>for iron-dependent acireductone dioxygenase activity</note>
    </ligand>
</feature>
<evidence type="ECO:0000256" key="1">
    <source>
        <dbReference type="ARBA" id="ARBA00000428"/>
    </source>
</evidence>
<keyword evidence="11 12" id="KW-0539">Nucleus</keyword>
<evidence type="ECO:0000256" key="4">
    <source>
        <dbReference type="ARBA" id="ARBA00022596"/>
    </source>
</evidence>
<keyword evidence="15" id="KW-1185">Reference proteome</keyword>
<dbReference type="EMBL" id="JAIWYP010000014">
    <property type="protein sequence ID" value="KAH3709198.1"/>
    <property type="molecule type" value="Genomic_DNA"/>
</dbReference>
<keyword evidence="4 12" id="KW-0533">Nickel</keyword>
<comment type="similarity">
    <text evidence="12">Belongs to the acireductone dioxygenase (ARD) family.</text>
</comment>
<dbReference type="GO" id="GO:0005886">
    <property type="term" value="C:plasma membrane"/>
    <property type="evidence" value="ECO:0007669"/>
    <property type="project" value="UniProtKB-SubCell"/>
</dbReference>
<dbReference type="PANTHER" id="PTHR23418:SF0">
    <property type="entry name" value="ACIREDUCTONE DIOXYGENASE"/>
    <property type="match status" value="1"/>
</dbReference>
<keyword evidence="10 12" id="KW-0486">Methionine biosynthesis</keyword>
<dbReference type="FunFam" id="2.60.120.10:FF:000031">
    <property type="entry name" value="1,2-dihydroxy-3-keto-5-methylthiopentene dioxygenase"/>
    <property type="match status" value="1"/>
</dbReference>
<feature type="region of interest" description="Disordered" evidence="13">
    <location>
        <begin position="1"/>
        <end position="26"/>
    </location>
</feature>
<organism evidence="14 15">
    <name type="scientific">Dreissena polymorpha</name>
    <name type="common">Zebra mussel</name>
    <name type="synonym">Mytilus polymorpha</name>
    <dbReference type="NCBI Taxonomy" id="45954"/>
    <lineage>
        <taxon>Eukaryota</taxon>
        <taxon>Metazoa</taxon>
        <taxon>Spiralia</taxon>
        <taxon>Lophotrochozoa</taxon>
        <taxon>Mollusca</taxon>
        <taxon>Bivalvia</taxon>
        <taxon>Autobranchia</taxon>
        <taxon>Heteroconchia</taxon>
        <taxon>Euheterodonta</taxon>
        <taxon>Imparidentia</taxon>
        <taxon>Neoheterodontei</taxon>
        <taxon>Myida</taxon>
        <taxon>Dreissenoidea</taxon>
        <taxon>Dreissenidae</taxon>
        <taxon>Dreissena</taxon>
    </lineage>
</organism>
<dbReference type="HAMAP" id="MF_03154">
    <property type="entry name" value="Salvage_MtnD_euk"/>
    <property type="match status" value="1"/>
</dbReference>
<dbReference type="Pfam" id="PF03079">
    <property type="entry name" value="ARD"/>
    <property type="match status" value="1"/>
</dbReference>
<comment type="catalytic activity">
    <reaction evidence="1 12">
        <text>1,2-dihydroxy-5-(methylsulfanyl)pent-1-en-3-one + O2 = 4-methylsulfanyl-2-oxobutanoate + formate + 2 H(+)</text>
        <dbReference type="Rhea" id="RHEA:24504"/>
        <dbReference type="ChEBI" id="CHEBI:15378"/>
        <dbReference type="ChEBI" id="CHEBI:15379"/>
        <dbReference type="ChEBI" id="CHEBI:15740"/>
        <dbReference type="ChEBI" id="CHEBI:16723"/>
        <dbReference type="ChEBI" id="CHEBI:49252"/>
        <dbReference type="EC" id="1.13.11.54"/>
    </reaction>
</comment>
<evidence type="ECO:0000256" key="11">
    <source>
        <dbReference type="ARBA" id="ARBA00023242"/>
    </source>
</evidence>
<accession>A0A9D3YY07</accession>
<evidence type="ECO:0000256" key="9">
    <source>
        <dbReference type="ARBA" id="ARBA00023004"/>
    </source>
</evidence>
<proteinExistence type="inferred from homology"/>
<evidence type="ECO:0000256" key="13">
    <source>
        <dbReference type="SAM" id="MobiDB-lite"/>
    </source>
</evidence>
<protein>
    <recommendedName>
        <fullName evidence="12">Acireductone dioxygenase</fullName>
    </recommendedName>
    <alternativeName>
        <fullName evidence="12">Acireductone dioxygenase (Fe(2+)-requiring)</fullName>
        <shortName evidence="12">ARD'</shortName>
        <shortName evidence="12">Fe-ARD</shortName>
        <ecNumber evidence="12">1.13.11.54</ecNumber>
    </alternativeName>
    <alternativeName>
        <fullName evidence="12">Acireductone dioxygenase (Ni(2+)-requiring)</fullName>
        <shortName evidence="12">ARD</shortName>
        <shortName evidence="12">Ni-ARD</shortName>
        <ecNumber evidence="12">1.13.11.53</ecNumber>
    </alternativeName>
</protein>
<feature type="binding site" evidence="12">
    <location>
        <position position="95"/>
    </location>
    <ligand>
        <name>Ni(2+)</name>
        <dbReference type="ChEBI" id="CHEBI:49786"/>
        <note>for nickel-dependent acireductone dioxygenase activity</note>
    </ligand>
</feature>
<keyword evidence="7 12" id="KW-0223">Dioxygenase</keyword>
<comment type="catalytic activity">
    <reaction evidence="12">
        <text>1,2-dihydroxy-5-(methylsulfanyl)pent-1-en-3-one + O2 = 3-(methylsulfanyl)propanoate + CO + formate + 2 H(+)</text>
        <dbReference type="Rhea" id="RHEA:14161"/>
        <dbReference type="ChEBI" id="CHEBI:15378"/>
        <dbReference type="ChEBI" id="CHEBI:15379"/>
        <dbReference type="ChEBI" id="CHEBI:15740"/>
        <dbReference type="ChEBI" id="CHEBI:17245"/>
        <dbReference type="ChEBI" id="CHEBI:49016"/>
        <dbReference type="ChEBI" id="CHEBI:49252"/>
        <dbReference type="EC" id="1.13.11.53"/>
    </reaction>
</comment>
<feature type="binding site" evidence="12">
    <location>
        <position position="134"/>
    </location>
    <ligand>
        <name>Ni(2+)</name>
        <dbReference type="ChEBI" id="CHEBI:49786"/>
        <note>for nickel-dependent acireductone dioxygenase activity</note>
    </ligand>
</feature>
<keyword evidence="9 12" id="KW-0408">Iron</keyword>
<reference evidence="14" key="2">
    <citation type="submission" date="2020-11" db="EMBL/GenBank/DDBJ databases">
        <authorList>
            <person name="McCartney M.A."/>
            <person name="Auch B."/>
            <person name="Kono T."/>
            <person name="Mallez S."/>
            <person name="Becker A."/>
            <person name="Gohl D.M."/>
            <person name="Silverstein K.A.T."/>
            <person name="Koren S."/>
            <person name="Bechman K.B."/>
            <person name="Herman A."/>
            <person name="Abrahante J.E."/>
            <person name="Garbe J."/>
        </authorList>
    </citation>
    <scope>NUCLEOTIDE SEQUENCE</scope>
    <source>
        <strain evidence="14">Duluth1</strain>
        <tissue evidence="14">Whole animal</tissue>
    </source>
</reference>
<keyword evidence="8 12" id="KW-0560">Oxidoreductase</keyword>
<name>A0A9D3YY07_DREPO</name>
<evidence type="ECO:0000256" key="7">
    <source>
        <dbReference type="ARBA" id="ARBA00022964"/>
    </source>
</evidence>
<dbReference type="PANTHER" id="PTHR23418">
    <property type="entry name" value="ACIREDUCTONE DIOXYGENASE"/>
    <property type="match status" value="1"/>
</dbReference>
<dbReference type="GO" id="GO:0016151">
    <property type="term" value="F:nickel cation binding"/>
    <property type="evidence" value="ECO:0007669"/>
    <property type="project" value="UniProtKB-UniRule"/>
</dbReference>
<dbReference type="SUPFAM" id="SSF51182">
    <property type="entry name" value="RmlC-like cupins"/>
    <property type="match status" value="1"/>
</dbReference>
<dbReference type="InterPro" id="IPR014710">
    <property type="entry name" value="RmlC-like_jellyroll"/>
</dbReference>
<dbReference type="Gene3D" id="2.60.120.10">
    <property type="entry name" value="Jelly Rolls"/>
    <property type="match status" value="1"/>
</dbReference>
<dbReference type="AlphaFoldDB" id="A0A9D3YY07"/>
<feature type="binding site" evidence="12">
    <location>
        <position position="89"/>
    </location>
    <ligand>
        <name>Ni(2+)</name>
        <dbReference type="ChEBI" id="CHEBI:49786"/>
        <note>for nickel-dependent acireductone dioxygenase activity</note>
    </ligand>
</feature>
<feature type="binding site" evidence="12">
    <location>
        <position position="91"/>
    </location>
    <ligand>
        <name>Ni(2+)</name>
        <dbReference type="ChEBI" id="CHEBI:49786"/>
        <note>for nickel-dependent acireductone dioxygenase activity</note>
    </ligand>
</feature>
<keyword evidence="6 12" id="KW-0479">Metal-binding</keyword>
<keyword evidence="3 12" id="KW-0963">Cytoplasm</keyword>
<evidence type="ECO:0000256" key="8">
    <source>
        <dbReference type="ARBA" id="ARBA00023002"/>
    </source>
</evidence>
<evidence type="ECO:0000256" key="6">
    <source>
        <dbReference type="ARBA" id="ARBA00022723"/>
    </source>
</evidence>
<dbReference type="InterPro" id="IPR004313">
    <property type="entry name" value="ARD"/>
</dbReference>
<comment type="caution">
    <text evidence="14">The sequence shown here is derived from an EMBL/GenBank/DDBJ whole genome shotgun (WGS) entry which is preliminary data.</text>
</comment>
<dbReference type="GO" id="GO:0005506">
    <property type="term" value="F:iron ion binding"/>
    <property type="evidence" value="ECO:0007669"/>
    <property type="project" value="UniProtKB-UniRule"/>
</dbReference>
<dbReference type="InterPro" id="IPR027496">
    <property type="entry name" value="ARD_euk"/>
</dbReference>
<dbReference type="OrthoDB" id="1867259at2759"/>
<dbReference type="CDD" id="cd02232">
    <property type="entry name" value="cupin_ARD"/>
    <property type="match status" value="1"/>
</dbReference>
<dbReference type="GO" id="GO:0010308">
    <property type="term" value="F:acireductone dioxygenase (Ni2+-requiring) activity"/>
    <property type="evidence" value="ECO:0007669"/>
    <property type="project" value="UniProtKB-UniRule"/>
</dbReference>
<comment type="function">
    <text evidence="12">Catalyzes 2 different reactions between oxygen and the acireductone 1,2-dihydroxy-3-keto-5-methylthiopentene (DHK-MTPene) depending upon the metal bound in the active site. Fe-containing acireductone dioxygenase (Fe-ARD) produces formate and 2-keto-4-methylthiobutyrate (KMTB), the alpha-ketoacid precursor of methionine in the methionine recycle pathway. Ni-containing acireductone dioxygenase (Ni-ARD) produces methylthiopropionate, carbon monoxide and formate, and does not lie on the methionine recycle pathway.</text>
</comment>
<evidence type="ECO:0000256" key="12">
    <source>
        <dbReference type="HAMAP-Rule" id="MF_03154"/>
    </source>
</evidence>
<feature type="binding site" evidence="12">
    <location>
        <position position="95"/>
    </location>
    <ligand>
        <name>Fe(2+)</name>
        <dbReference type="ChEBI" id="CHEBI:29033"/>
        <note>for iron-dependent acireductone dioxygenase activity</note>
    </ligand>
</feature>
<dbReference type="InterPro" id="IPR011051">
    <property type="entry name" value="RmlC_Cupin_sf"/>
</dbReference>
<dbReference type="EC" id="1.13.11.53" evidence="12"/>
<dbReference type="Proteomes" id="UP000828390">
    <property type="component" value="Unassembled WGS sequence"/>
</dbReference>
<dbReference type="GO" id="GO:0005634">
    <property type="term" value="C:nucleus"/>
    <property type="evidence" value="ECO:0007669"/>
    <property type="project" value="UniProtKB-SubCell"/>
</dbReference>
<dbReference type="GO" id="GO:0019509">
    <property type="term" value="P:L-methionine salvage from methylthioadenosine"/>
    <property type="evidence" value="ECO:0007669"/>
    <property type="project" value="UniProtKB-UniRule"/>
</dbReference>
<evidence type="ECO:0000256" key="3">
    <source>
        <dbReference type="ARBA" id="ARBA00022490"/>
    </source>
</evidence>
<comment type="pathway">
    <text evidence="12">Amino-acid biosynthesis; L-methionine biosynthesis via salvage pathway; L-methionine from S-methyl-5-thio-alpha-D-ribose 1-phosphate: step 5/6.</text>
</comment>
<evidence type="ECO:0000256" key="2">
    <source>
        <dbReference type="ARBA" id="ARBA00004413"/>
    </source>
</evidence>
<comment type="subcellular location">
    <subcellularLocation>
        <location evidence="2">Cell membrane</location>
        <topology evidence="2">Peripheral membrane protein</topology>
        <orientation evidence="2">Cytoplasmic side</orientation>
    </subcellularLocation>
    <subcellularLocation>
        <location evidence="12">Cytoplasm</location>
    </subcellularLocation>
    <subcellularLocation>
        <location evidence="12">Nucleus</location>
    </subcellularLocation>
</comment>
<keyword evidence="5 12" id="KW-0028">Amino-acid biosynthesis</keyword>
<dbReference type="GO" id="GO:0010309">
    <property type="term" value="F:acireductone dioxygenase [iron(II)-requiring] activity"/>
    <property type="evidence" value="ECO:0007669"/>
    <property type="project" value="UniProtKB-UniRule"/>
</dbReference>
<evidence type="ECO:0000256" key="5">
    <source>
        <dbReference type="ARBA" id="ARBA00022605"/>
    </source>
</evidence>
<evidence type="ECO:0000256" key="10">
    <source>
        <dbReference type="ARBA" id="ARBA00023167"/>
    </source>
</evidence>
<evidence type="ECO:0000313" key="15">
    <source>
        <dbReference type="Proteomes" id="UP000828390"/>
    </source>
</evidence>
<sequence>MVSSWYMDNDTSVDQREPHQQNPPRPVSLEHLANLGVLYFKIDTDNYATDETLRKVREERGYTYEDLITISREKLPNYDEKLKIFFMEHLHDDEEIRLCVDGSGYFDVRDSKDCWIRIALVKGDMIILPAGIYHRFTLDTNNYIEVRRYFVGDPVWTPVNRPADEHRARTQYLATLESA</sequence>
<feature type="binding site" evidence="12">
    <location>
        <position position="134"/>
    </location>
    <ligand>
        <name>Fe(2+)</name>
        <dbReference type="ChEBI" id="CHEBI:29033"/>
        <note>for iron-dependent acireductone dioxygenase activity</note>
    </ligand>
</feature>
<dbReference type="EC" id="1.13.11.54" evidence="12"/>
<reference evidence="14" key="1">
    <citation type="journal article" date="2019" name="bioRxiv">
        <title>The Genome of the Zebra Mussel, Dreissena polymorpha: A Resource for Invasive Species Research.</title>
        <authorList>
            <person name="McCartney M.A."/>
            <person name="Auch B."/>
            <person name="Kono T."/>
            <person name="Mallez S."/>
            <person name="Zhang Y."/>
            <person name="Obille A."/>
            <person name="Becker A."/>
            <person name="Abrahante J.E."/>
            <person name="Garbe J."/>
            <person name="Badalamenti J.P."/>
            <person name="Herman A."/>
            <person name="Mangelson H."/>
            <person name="Liachko I."/>
            <person name="Sullivan S."/>
            <person name="Sone E.D."/>
            <person name="Koren S."/>
            <person name="Silverstein K.A.T."/>
            <person name="Beckman K.B."/>
            <person name="Gohl D.M."/>
        </authorList>
    </citation>
    <scope>NUCLEOTIDE SEQUENCE</scope>
    <source>
        <strain evidence="14">Duluth1</strain>
        <tissue evidence="14">Whole animal</tissue>
    </source>
</reference>
<gene>
    <name evidence="14" type="ORF">DPMN_068660</name>
</gene>
<dbReference type="GO" id="GO:0005737">
    <property type="term" value="C:cytoplasm"/>
    <property type="evidence" value="ECO:0007669"/>
    <property type="project" value="UniProtKB-SubCell"/>
</dbReference>
<evidence type="ECO:0000313" key="14">
    <source>
        <dbReference type="EMBL" id="KAH3709198.1"/>
    </source>
</evidence>
<comment type="cofactor">
    <cofactor evidence="12">
        <name>Fe(2+)</name>
        <dbReference type="ChEBI" id="CHEBI:29033"/>
    </cofactor>
    <cofactor evidence="12">
        <name>Ni(2+)</name>
        <dbReference type="ChEBI" id="CHEBI:49786"/>
    </cofactor>
    <text evidence="12">Binds either 1 Fe or Ni cation per monomer. Iron-binding promotes an acireductone dioxygenase reaction producing 2-keto-4-methylthiobutyrate, while nickel-binding promotes an acireductone dioxygenase reaction producing 3-(methylsulfanyl)propanoate.</text>
</comment>